<dbReference type="Proteomes" id="UP001489004">
    <property type="component" value="Unassembled WGS sequence"/>
</dbReference>
<accession>A0AAW1P6U8</accession>
<dbReference type="PANTHER" id="PTHR35701:SF1">
    <property type="entry name" value="OS11G0148400 PROTEIN"/>
    <property type="match status" value="1"/>
</dbReference>
<dbReference type="EMBL" id="JALJOR010000011">
    <property type="protein sequence ID" value="KAK9808736.1"/>
    <property type="molecule type" value="Genomic_DNA"/>
</dbReference>
<evidence type="ECO:0000313" key="4">
    <source>
        <dbReference type="Proteomes" id="UP001489004"/>
    </source>
</evidence>
<feature type="region of interest" description="Disordered" evidence="1">
    <location>
        <begin position="36"/>
        <end position="99"/>
    </location>
</feature>
<dbReference type="InterPro" id="IPR059024">
    <property type="entry name" value="SYNRG_C"/>
</dbReference>
<evidence type="ECO:0000256" key="1">
    <source>
        <dbReference type="SAM" id="MobiDB-lite"/>
    </source>
</evidence>
<organism evidence="3 4">
    <name type="scientific">[Myrmecia] bisecta</name>
    <dbReference type="NCBI Taxonomy" id="41462"/>
    <lineage>
        <taxon>Eukaryota</taxon>
        <taxon>Viridiplantae</taxon>
        <taxon>Chlorophyta</taxon>
        <taxon>core chlorophytes</taxon>
        <taxon>Trebouxiophyceae</taxon>
        <taxon>Trebouxiales</taxon>
        <taxon>Trebouxiaceae</taxon>
        <taxon>Myrmecia</taxon>
    </lineage>
</organism>
<dbReference type="Pfam" id="PF25999">
    <property type="entry name" value="SYNRG_C"/>
    <property type="match status" value="1"/>
</dbReference>
<feature type="region of interest" description="Disordered" evidence="1">
    <location>
        <begin position="1"/>
        <end position="20"/>
    </location>
</feature>
<name>A0AAW1P6U8_9CHLO</name>
<reference evidence="3 4" key="1">
    <citation type="journal article" date="2024" name="Nat. Commun.">
        <title>Phylogenomics reveals the evolutionary origins of lichenization in chlorophyte algae.</title>
        <authorList>
            <person name="Puginier C."/>
            <person name="Libourel C."/>
            <person name="Otte J."/>
            <person name="Skaloud P."/>
            <person name="Haon M."/>
            <person name="Grisel S."/>
            <person name="Petersen M."/>
            <person name="Berrin J.G."/>
            <person name="Delaux P.M."/>
            <person name="Dal Grande F."/>
            <person name="Keller J."/>
        </authorList>
    </citation>
    <scope>NUCLEOTIDE SEQUENCE [LARGE SCALE GENOMIC DNA]</scope>
    <source>
        <strain evidence="3 4">SAG 2043</strain>
    </source>
</reference>
<comment type="caution">
    <text evidence="3">The sequence shown here is derived from an EMBL/GenBank/DDBJ whole genome shotgun (WGS) entry which is preliminary data.</text>
</comment>
<feature type="domain" description="Synergin gamma C-terminal" evidence="2">
    <location>
        <begin position="187"/>
        <end position="389"/>
    </location>
</feature>
<sequence length="394" mass="41661">MAADDFGDFATAAGPDDGFGSFSGAVPYLASSASRDSAQPVPFSASSAHCNSPAAKAYTSSGPIPLEFFESSPDDAENVSPDGTGGRSVATKPQSPSWAAVPDYKRGDLVWYRQRDGSLTAAKVVAVDLTVRPPSYGVEFKDTIRETEADRLMPRSQSGAAPTHASGASSPKRSAITAASALGTRNSYHYAEAWAELMSVCAKELREGGAFWSGQQVADWKTGLSSDLRQLHYLAGLAHVYLAAALLSTTAALRRACLSAQHPSQLEALSQGWEQCEGAWQAAQSDTDKEVSVPLATAARWALSQLHEPDPLRFDTVLGSMQALLADSGSGNSSGSGALESLAWQEELCGFCLLPLRQLASIPAVPWAGQRQCLVVLANLWVHRMSSMPLLRAA</sequence>
<feature type="region of interest" description="Disordered" evidence="1">
    <location>
        <begin position="151"/>
        <end position="173"/>
    </location>
</feature>
<proteinExistence type="predicted"/>
<dbReference type="PANTHER" id="PTHR35701">
    <property type="entry name" value="OS11G0148400 PROTEIN"/>
    <property type="match status" value="1"/>
</dbReference>
<gene>
    <name evidence="3" type="ORF">WJX72_002782</name>
</gene>
<protein>
    <recommendedName>
        <fullName evidence="2">Synergin gamma C-terminal domain-containing protein</fullName>
    </recommendedName>
</protein>
<feature type="compositionally biased region" description="Polar residues" evidence="1">
    <location>
        <begin position="155"/>
        <end position="172"/>
    </location>
</feature>
<evidence type="ECO:0000259" key="2">
    <source>
        <dbReference type="Pfam" id="PF25999"/>
    </source>
</evidence>
<evidence type="ECO:0000313" key="3">
    <source>
        <dbReference type="EMBL" id="KAK9808736.1"/>
    </source>
</evidence>
<dbReference type="AlphaFoldDB" id="A0AAW1P6U8"/>
<keyword evidence="4" id="KW-1185">Reference proteome</keyword>